<gene>
    <name evidence="1" type="ordered locus">Cpha266_0607</name>
</gene>
<dbReference type="Gene3D" id="3.40.50.150">
    <property type="entry name" value="Vaccinia Virus protein VP39"/>
    <property type="match status" value="1"/>
</dbReference>
<dbReference type="InterPro" id="IPR029063">
    <property type="entry name" value="SAM-dependent_MTases_sf"/>
</dbReference>
<dbReference type="EMBL" id="CP000492">
    <property type="protein sequence ID" value="ABL64663.1"/>
    <property type="molecule type" value="Genomic_DNA"/>
</dbReference>
<evidence type="ECO:0000313" key="1">
    <source>
        <dbReference type="EMBL" id="ABL64663.1"/>
    </source>
</evidence>
<name>A1BE36_CHLPD</name>
<protein>
    <recommendedName>
        <fullName evidence="3">Methyltransferase type 11</fullName>
    </recommendedName>
</protein>
<dbReference type="STRING" id="290317.Cpha266_0607"/>
<organism evidence="1 2">
    <name type="scientific">Chlorobium phaeobacteroides (strain DSM 266 / SMG 266 / 2430)</name>
    <dbReference type="NCBI Taxonomy" id="290317"/>
    <lineage>
        <taxon>Bacteria</taxon>
        <taxon>Pseudomonadati</taxon>
        <taxon>Chlorobiota</taxon>
        <taxon>Chlorobiia</taxon>
        <taxon>Chlorobiales</taxon>
        <taxon>Chlorobiaceae</taxon>
        <taxon>Chlorobium/Pelodictyon group</taxon>
        <taxon>Chlorobium</taxon>
    </lineage>
</organism>
<dbReference type="eggNOG" id="COG2227">
    <property type="taxonomic scope" value="Bacteria"/>
</dbReference>
<dbReference type="AlphaFoldDB" id="A1BE36"/>
<dbReference type="Pfam" id="PF13489">
    <property type="entry name" value="Methyltransf_23"/>
    <property type="match status" value="1"/>
</dbReference>
<dbReference type="SUPFAM" id="SSF53335">
    <property type="entry name" value="S-adenosyl-L-methionine-dependent methyltransferases"/>
    <property type="match status" value="1"/>
</dbReference>
<reference evidence="1 2" key="1">
    <citation type="submission" date="2006-12" db="EMBL/GenBank/DDBJ databases">
        <title>Complete sequence of Chlorobium phaeobacteroides DSM 266.</title>
        <authorList>
            <consortium name="US DOE Joint Genome Institute"/>
            <person name="Copeland A."/>
            <person name="Lucas S."/>
            <person name="Lapidus A."/>
            <person name="Barry K."/>
            <person name="Detter J.C."/>
            <person name="Glavina del Rio T."/>
            <person name="Hammon N."/>
            <person name="Israni S."/>
            <person name="Pitluck S."/>
            <person name="Goltsman E."/>
            <person name="Schmutz J."/>
            <person name="Larimer F."/>
            <person name="Land M."/>
            <person name="Hauser L."/>
            <person name="Mikhailova N."/>
            <person name="Li T."/>
            <person name="Overmann J."/>
            <person name="Bryant D.A."/>
            <person name="Richardson P."/>
        </authorList>
    </citation>
    <scope>NUCLEOTIDE SEQUENCE [LARGE SCALE GENOMIC DNA]</scope>
    <source>
        <strain evidence="1 2">DSM 266</strain>
    </source>
</reference>
<dbReference type="HOGENOM" id="CLU_082393_0_0_10"/>
<dbReference type="RefSeq" id="WP_011744496.1">
    <property type="nucleotide sequence ID" value="NC_008639.1"/>
</dbReference>
<proteinExistence type="predicted"/>
<dbReference type="OrthoDB" id="9791837at2"/>
<dbReference type="Proteomes" id="UP000008701">
    <property type="component" value="Chromosome"/>
</dbReference>
<dbReference type="KEGG" id="cph:Cpha266_0607"/>
<accession>A1BE36</accession>
<sequence length="225" mass="26209">MTAYEKEFYVNRHEKTIHAANTILSMLLDRIPTVHSAVDVGCGTGTWLSVLQQKGVNEIQGFDGSWMDRNLLAIPYSCFTEIDLTRSMIRSITKYDLAISLEVAEHLPSDCAEEFIFSLTELSDYVLFSAAIPFQGGQHHVNEQWQHYWVELFRKMDYLVYDIIRPKIWNDNRIPFWYRQNILLFVRKQKTTSTLNGWPYVELSSSPIDIVHPDLYLIRQSGKPE</sequence>
<evidence type="ECO:0008006" key="3">
    <source>
        <dbReference type="Google" id="ProtNLM"/>
    </source>
</evidence>
<keyword evidence="2" id="KW-1185">Reference proteome</keyword>
<evidence type="ECO:0000313" key="2">
    <source>
        <dbReference type="Proteomes" id="UP000008701"/>
    </source>
</evidence>